<dbReference type="EMBL" id="KJ187746">
    <property type="protein sequence ID" value="AHX74124.1"/>
    <property type="molecule type" value="Genomic_DNA"/>
</dbReference>
<keyword evidence="14" id="KW-0238">DNA-binding</keyword>
<comment type="cofactor">
    <cofactor evidence="16">
        <name>Mg(2+)</name>
        <dbReference type="ChEBI" id="CHEBI:18420"/>
    </cofactor>
    <cofactor evidence="16">
        <name>Mn(2+)</name>
        <dbReference type="ChEBI" id="CHEBI:29035"/>
    </cofactor>
    <text evidence="16">Divalent metal cations, possibly Mg(2+) or Mn(2+).</text>
</comment>
<evidence type="ECO:0000256" key="12">
    <source>
        <dbReference type="ARBA" id="ARBA00022801"/>
    </source>
</evidence>
<dbReference type="GO" id="GO:0000166">
    <property type="term" value="F:nucleotide binding"/>
    <property type="evidence" value="ECO:0007669"/>
    <property type="project" value="UniProtKB-KW"/>
</dbReference>
<evidence type="ECO:0000256" key="2">
    <source>
        <dbReference type="ARBA" id="ARBA00006240"/>
    </source>
</evidence>
<protein>
    <recommendedName>
        <fullName evidence="17">Replication-associated protein</fullName>
        <shortName evidence="17">Rep</shortName>
        <ecNumber evidence="17">3.1.21.-</ecNumber>
    </recommendedName>
</protein>
<dbReference type="PRINTS" id="PR00228">
    <property type="entry name" value="GEMCOATCLVL1"/>
</dbReference>
<dbReference type="InterPro" id="IPR049912">
    <property type="entry name" value="CRESS_DNA_REP"/>
</dbReference>
<dbReference type="GO" id="GO:0016888">
    <property type="term" value="F:DNA endonuclease activity, producing 5'-phosphomonoesters"/>
    <property type="evidence" value="ECO:0007669"/>
    <property type="project" value="InterPro"/>
</dbReference>
<dbReference type="GO" id="GO:0042025">
    <property type="term" value="C:host cell nucleus"/>
    <property type="evidence" value="ECO:0007669"/>
    <property type="project" value="UniProtKB-SubCell"/>
</dbReference>
<evidence type="ECO:0000256" key="9">
    <source>
        <dbReference type="ARBA" id="ARBA00022723"/>
    </source>
</evidence>
<dbReference type="GO" id="GO:0005198">
    <property type="term" value="F:structural molecule activity"/>
    <property type="evidence" value="ECO:0007669"/>
    <property type="project" value="InterPro"/>
</dbReference>
<keyword evidence="12 17" id="KW-0378">Hydrolase</keyword>
<keyword evidence="13" id="KW-0190">Covalent protein-DNA linkage</keyword>
<dbReference type="SUPFAM" id="SSF55464">
    <property type="entry name" value="Origin of replication-binding domain, RBD-like"/>
    <property type="match status" value="1"/>
</dbReference>
<keyword evidence="6" id="KW-0548">Nucleotidyltransferase</keyword>
<dbReference type="Pfam" id="PF00799">
    <property type="entry name" value="Gemini_AL1"/>
    <property type="match status" value="1"/>
</dbReference>
<feature type="binding site" evidence="16">
    <location>
        <position position="82"/>
    </location>
    <ligand>
        <name>a divalent metal cation</name>
        <dbReference type="ChEBI" id="CHEBI:60240"/>
    </ligand>
</feature>
<proteinExistence type="inferred from homology"/>
<comment type="subunit">
    <text evidence="17">Homooligomer.</text>
</comment>
<evidence type="ECO:0000256" key="11">
    <source>
        <dbReference type="ARBA" id="ARBA00022759"/>
    </source>
</evidence>
<keyword evidence="5" id="KW-0808">Transferase</keyword>
<dbReference type="Pfam" id="PF08283">
    <property type="entry name" value="Gemini_AL1_M"/>
    <property type="match status" value="1"/>
</dbReference>
<dbReference type="Gene3D" id="3.40.1310.20">
    <property type="match status" value="1"/>
</dbReference>
<evidence type="ECO:0000256" key="18">
    <source>
        <dbReference type="SAM" id="MobiDB-lite"/>
    </source>
</evidence>
<organism evidence="20">
    <name type="scientific">Sugarcane white streak virus</name>
    <dbReference type="NCBI Taxonomy" id="1492296"/>
    <lineage>
        <taxon>Viruses</taxon>
        <taxon>Monodnaviria</taxon>
        <taxon>Shotokuvirae</taxon>
        <taxon>Cressdnaviricota</taxon>
        <taxon>Repensiviricetes</taxon>
        <taxon>Geplafuvirales</taxon>
        <taxon>Geminiviridae</taxon>
        <taxon>Mastrevirus</taxon>
        <taxon>Mastrevirus saccharumalbusvenae</taxon>
    </lineage>
</organism>
<evidence type="ECO:0000259" key="19">
    <source>
        <dbReference type="PROSITE" id="PS52020"/>
    </source>
</evidence>
<keyword evidence="9 16" id="KW-0479">Metal-binding</keyword>
<evidence type="ECO:0000256" key="3">
    <source>
        <dbReference type="ARBA" id="ARBA00022491"/>
    </source>
</evidence>
<dbReference type="GO" id="GO:0046872">
    <property type="term" value="F:metal ion binding"/>
    <property type="evidence" value="ECO:0007669"/>
    <property type="project" value="UniProtKB-KW"/>
</dbReference>
<keyword evidence="8" id="KW-0540">Nuclease</keyword>
<dbReference type="GO" id="GO:0016779">
    <property type="term" value="F:nucleotidyltransferase activity"/>
    <property type="evidence" value="ECO:0007669"/>
    <property type="project" value="UniProtKB-KW"/>
</dbReference>
<keyword evidence="11" id="KW-0255">Endonuclease</keyword>
<feature type="region of interest" description="Disordered" evidence="18">
    <location>
        <begin position="140"/>
        <end position="168"/>
    </location>
</feature>
<evidence type="ECO:0000256" key="5">
    <source>
        <dbReference type="ARBA" id="ARBA00022679"/>
    </source>
</evidence>
<keyword evidence="4 17" id="KW-1048">Host nucleus</keyword>
<evidence type="ECO:0000256" key="8">
    <source>
        <dbReference type="ARBA" id="ARBA00022722"/>
    </source>
</evidence>
<dbReference type="InterPro" id="IPR001191">
    <property type="entry name" value="Gemini_AL1_REP"/>
</dbReference>
<feature type="binding site" evidence="16">
    <location>
        <position position="90"/>
    </location>
    <ligand>
        <name>a divalent metal cation</name>
        <dbReference type="ChEBI" id="CHEBI:60240"/>
    </ligand>
</feature>
<evidence type="ECO:0000313" key="20">
    <source>
        <dbReference type="EMBL" id="AHX74124.1"/>
    </source>
</evidence>
<feature type="domain" description="CRESS-DNA virus Rep endonuclease" evidence="19">
    <location>
        <begin position="41"/>
        <end position="144"/>
    </location>
</feature>
<keyword evidence="3" id="KW-0678">Repressor</keyword>
<feature type="compositionally biased region" description="Polar residues" evidence="18">
    <location>
        <begin position="146"/>
        <end position="165"/>
    </location>
</feature>
<dbReference type="InterPro" id="IPR001301">
    <property type="entry name" value="Gemini_AL1_CLV"/>
</dbReference>
<evidence type="ECO:0000256" key="4">
    <source>
        <dbReference type="ARBA" id="ARBA00022562"/>
    </source>
</evidence>
<dbReference type="InterPro" id="IPR022692">
    <property type="entry name" value="Gemini_AL1_REP_central"/>
</dbReference>
<evidence type="ECO:0000256" key="6">
    <source>
        <dbReference type="ARBA" id="ARBA00022695"/>
    </source>
</evidence>
<comment type="subcellular location">
    <subcellularLocation>
        <location evidence="1 17">Host nucleus</location>
    </subcellularLocation>
</comment>
<evidence type="ECO:0000256" key="10">
    <source>
        <dbReference type="ARBA" id="ARBA00022741"/>
    </source>
</evidence>
<evidence type="ECO:0000256" key="13">
    <source>
        <dbReference type="ARBA" id="ARBA00023124"/>
    </source>
</evidence>
<feature type="active site" description="For DNA cleavage activity" evidence="15">
    <location>
        <position position="130"/>
    </location>
</feature>
<dbReference type="GO" id="GO:0006260">
    <property type="term" value="P:DNA replication"/>
    <property type="evidence" value="ECO:0007669"/>
    <property type="project" value="UniProtKB-KW"/>
</dbReference>
<sequence>MSTESSNEGIAAQRLSTGLEEFTTTWPDPRAGSTSNPRVFQFKAQNIFLTYPRCDISVDVAARNLLTLCHRFQPLYILCSQEHHADGSNHLHILLQTDKTMYTRNPHYFDICGHHPNIQPAKSPDNVRAYILKDPITSFEEGSFQPRGSRSNTSAIPRSGNSGTKDSLMRDIINTSTSKDDYLTRVRNTFPFDWATRLQQFEYSASKLFPEPVREYVNPFPPSEPDLFCREIIDRWVYDELDMDITDAFDAAQRRRSLYIVGPTRTGKSTWARSLGRHNYWQHMVDFTAYDTHAKYNILDDVPFKFCPNWKQLVGCQRDFIVNPKYAKRKEIPGGIPCIILQNPDDDWLPVLSPSQMDYFVNNCDVYVMKPGERFFGGDTPVPEAQEDVPDGTGSS</sequence>
<feature type="binding site" evidence="16">
    <location>
        <position position="92"/>
    </location>
    <ligand>
        <name>a divalent metal cation</name>
        <dbReference type="ChEBI" id="CHEBI:60240"/>
    </ligand>
</feature>
<comment type="similarity">
    <text evidence="2 17">Belongs to the geminiviridae Rep protein family.</text>
</comment>
<dbReference type="PROSITE" id="PS52020">
    <property type="entry name" value="CRESS_DNA_REP"/>
    <property type="match status" value="1"/>
</dbReference>
<name>A0A023SEW9_9GEMI</name>
<evidence type="ECO:0000256" key="7">
    <source>
        <dbReference type="ARBA" id="ARBA00022705"/>
    </source>
</evidence>
<evidence type="ECO:0000256" key="16">
    <source>
        <dbReference type="PIRSR" id="PIRSR601191-2"/>
    </source>
</evidence>
<accession>A0A023SEW9</accession>
<dbReference type="EC" id="3.1.21.-" evidence="17"/>
<evidence type="ECO:0000256" key="15">
    <source>
        <dbReference type="PIRSR" id="PIRSR601191-1"/>
    </source>
</evidence>
<feature type="binding site" evidence="16">
    <location>
        <position position="134"/>
    </location>
    <ligand>
        <name>a divalent metal cation</name>
        <dbReference type="ChEBI" id="CHEBI:60240"/>
    </ligand>
</feature>
<evidence type="ECO:0000256" key="14">
    <source>
        <dbReference type="ARBA" id="ARBA00023125"/>
    </source>
</evidence>
<dbReference type="GO" id="GO:0003677">
    <property type="term" value="F:DNA binding"/>
    <property type="evidence" value="ECO:0007669"/>
    <property type="project" value="UniProtKB-KW"/>
</dbReference>
<evidence type="ECO:0000256" key="17">
    <source>
        <dbReference type="RuleBase" id="RU361249"/>
    </source>
</evidence>
<keyword evidence="10" id="KW-0547">Nucleotide-binding</keyword>
<evidence type="ECO:0000256" key="1">
    <source>
        <dbReference type="ARBA" id="ARBA00004147"/>
    </source>
</evidence>
<reference evidence="20" key="1">
    <citation type="journal article" date="2014" name="PLoS ONE">
        <title>Appearances can be deceptive: revealing a hidden viral infection with deep sequencing in a plant quarantine context.</title>
        <authorList>
            <person name="Candresse T."/>
            <person name="Filloux D."/>
            <person name="Muhire B."/>
            <person name="Julian C."/>
            <person name="Galzi S."/>
            <person name="Fort G."/>
            <person name="Bernardo P."/>
            <person name="Daugrois J.H."/>
            <person name="Fernandez E."/>
            <person name="Martin D.P."/>
            <person name="Varsani A."/>
            <person name="Roumagnac P."/>
        </authorList>
    </citation>
    <scope>NUCLEOTIDE SEQUENCE</scope>
    <source>
        <strain evidence="20">SD-VARX-2013</strain>
    </source>
</reference>
<keyword evidence="7" id="KW-0235">DNA replication</keyword>
<dbReference type="PRINTS" id="PR00227">
    <property type="entry name" value="GEMCOATAL1"/>
</dbReference>